<dbReference type="AlphaFoldDB" id="A0A9D5BHQ8"/>
<dbReference type="PANTHER" id="PTHR33240:SF15">
    <property type="entry name" value="GAG-PRO-LIKE PROTEIN"/>
    <property type="match status" value="1"/>
</dbReference>
<name>A0A9D5BHQ8_PEA</name>
<dbReference type="EMBL" id="JAMSHJ010000001">
    <property type="protein sequence ID" value="KAI5443873.1"/>
    <property type="molecule type" value="Genomic_DNA"/>
</dbReference>
<sequence length="265" mass="30098">MQEDDEVTDSFNSDSESSFNVICNVVSVLPRDYDRVMEVEDEEDEMEKETMAHKPVCYYVMNNGCVEEQNAFFERPDDSMKAHLKPLFIKGKIGKDDSDAKPHNMVLSNYEGKVETTMGVIQVNLTVGTITRPTMFIVITSKANYNLLLGREWIHGVGAVPSSMHQRIAIWRPDGIVENIEADQSYFMTEINNINSQSFDKNLAHIPPCSPAEFDLKATDNAYCSMYLHPTHGFQWDKEVIGETYMWGTTHIAPTGWGSEFDDDE</sequence>
<evidence type="ECO:0000313" key="2">
    <source>
        <dbReference type="Proteomes" id="UP001058974"/>
    </source>
</evidence>
<organism evidence="1 2">
    <name type="scientific">Pisum sativum</name>
    <name type="common">Garden pea</name>
    <name type="synonym">Lathyrus oleraceus</name>
    <dbReference type="NCBI Taxonomy" id="3888"/>
    <lineage>
        <taxon>Eukaryota</taxon>
        <taxon>Viridiplantae</taxon>
        <taxon>Streptophyta</taxon>
        <taxon>Embryophyta</taxon>
        <taxon>Tracheophyta</taxon>
        <taxon>Spermatophyta</taxon>
        <taxon>Magnoliopsida</taxon>
        <taxon>eudicotyledons</taxon>
        <taxon>Gunneridae</taxon>
        <taxon>Pentapetalae</taxon>
        <taxon>rosids</taxon>
        <taxon>fabids</taxon>
        <taxon>Fabales</taxon>
        <taxon>Fabaceae</taxon>
        <taxon>Papilionoideae</taxon>
        <taxon>50 kb inversion clade</taxon>
        <taxon>NPAAA clade</taxon>
        <taxon>Hologalegina</taxon>
        <taxon>IRL clade</taxon>
        <taxon>Fabeae</taxon>
        <taxon>Lathyrus</taxon>
    </lineage>
</organism>
<reference evidence="1 2" key="1">
    <citation type="journal article" date="2022" name="Nat. Genet.">
        <title>Improved pea reference genome and pan-genome highlight genomic features and evolutionary characteristics.</title>
        <authorList>
            <person name="Yang T."/>
            <person name="Liu R."/>
            <person name="Luo Y."/>
            <person name="Hu S."/>
            <person name="Wang D."/>
            <person name="Wang C."/>
            <person name="Pandey M.K."/>
            <person name="Ge S."/>
            <person name="Xu Q."/>
            <person name="Li N."/>
            <person name="Li G."/>
            <person name="Huang Y."/>
            <person name="Saxena R.K."/>
            <person name="Ji Y."/>
            <person name="Li M."/>
            <person name="Yan X."/>
            <person name="He Y."/>
            <person name="Liu Y."/>
            <person name="Wang X."/>
            <person name="Xiang C."/>
            <person name="Varshney R.K."/>
            <person name="Ding H."/>
            <person name="Gao S."/>
            <person name="Zong X."/>
        </authorList>
    </citation>
    <scope>NUCLEOTIDE SEQUENCE [LARGE SCALE GENOMIC DNA]</scope>
    <source>
        <strain evidence="1 2">cv. Zhongwan 6</strain>
    </source>
</reference>
<dbReference type="PANTHER" id="PTHR33240">
    <property type="entry name" value="OS08G0508500 PROTEIN"/>
    <property type="match status" value="1"/>
</dbReference>
<comment type="caution">
    <text evidence="1">The sequence shown here is derived from an EMBL/GenBank/DDBJ whole genome shotgun (WGS) entry which is preliminary data.</text>
</comment>
<dbReference type="Gramene" id="Psat01G0249700-T1">
    <property type="protein sequence ID" value="KAI5443873.1"/>
    <property type="gene ID" value="KIW84_012497"/>
</dbReference>
<protein>
    <submittedName>
        <fullName evidence="1">Uncharacterized protein</fullName>
    </submittedName>
</protein>
<accession>A0A9D5BHQ8</accession>
<evidence type="ECO:0000313" key="1">
    <source>
        <dbReference type="EMBL" id="KAI5443873.1"/>
    </source>
</evidence>
<dbReference type="Proteomes" id="UP001058974">
    <property type="component" value="Chromosome 1"/>
</dbReference>
<keyword evidence="2" id="KW-1185">Reference proteome</keyword>
<gene>
    <name evidence="1" type="ORF">KIW84_012497</name>
</gene>
<proteinExistence type="predicted"/>